<reference evidence="1 2" key="1">
    <citation type="journal article" date="2008" name="ISME J.">
        <title>Comparative genomics of two ecotypes of the marine planktonic copiotroph Alteromonas macleodii suggests alternative lifestyles associated with different kinds of particulate organic matter.</title>
        <authorList>
            <person name="Ivars-Martinez E."/>
            <person name="Martin-Cuadrado A.B."/>
            <person name="D'Auria G."/>
            <person name="Mira A."/>
            <person name="Ferriera S."/>
            <person name="Johnson J."/>
            <person name="Friedman R."/>
            <person name="Rodriguez-Valera F."/>
        </authorList>
    </citation>
    <scope>NUCLEOTIDE SEQUENCE [LARGE SCALE GENOMIC DNA]</scope>
    <source>
        <strain evidence="2">DSM 17117 / CIP 110805 / LMG 28347 / Deep ecotype</strain>
    </source>
</reference>
<dbReference type="RefSeq" id="WP_012519393.1">
    <property type="nucleotide sequence ID" value="NC_011138.3"/>
</dbReference>
<reference evidence="1 2" key="2">
    <citation type="journal article" date="2015" name="Antonie Van Leeuwenhoek">
        <title>Ecophysiological diversity of a novel member of the genus Alteromonas, and description of Alteromonas mediterranea sp. nov.</title>
        <authorList>
            <person name="Ivanova E.P."/>
            <person name="Lopez-Perez M."/>
            <person name="Zabalos M."/>
            <person name="Nguyen S.H."/>
            <person name="Webb H.K."/>
            <person name="Ryan J."/>
            <person name="Lagutin K."/>
            <person name="Vyssotski M."/>
            <person name="Crawford R.J."/>
            <person name="Rodriguez-Valera F."/>
        </authorList>
    </citation>
    <scope>NUCLEOTIDE SEQUENCE [LARGE SCALE GENOMIC DNA]</scope>
    <source>
        <strain evidence="2">DSM 17117 / CIP 110805 / LMG 28347 / Deep ecotype</strain>
    </source>
</reference>
<name>F2GCE5_ALTMD</name>
<keyword evidence="2" id="KW-1185">Reference proteome</keyword>
<evidence type="ECO:0000313" key="1">
    <source>
        <dbReference type="EMBL" id="AEA99101.1"/>
    </source>
</evidence>
<accession>F2GCE5</accession>
<dbReference type="HOGENOM" id="CLU_2748834_0_0_6"/>
<sequence>MPRDTEKETPCETEEQFRGAVEVIHSKPGKDIHIVEDGEFYLFAFDHERNKIGFFNKSTSAGYVKDATSN</sequence>
<dbReference type="EMBL" id="CP001103">
    <property type="protein sequence ID" value="AEA99101.1"/>
    <property type="molecule type" value="Genomic_DNA"/>
</dbReference>
<protein>
    <submittedName>
        <fullName evidence="1">Uncharacterized protein</fullName>
    </submittedName>
</protein>
<dbReference type="KEGG" id="amc:MADE_1014835"/>
<organism evidence="1 2">
    <name type="scientific">Alteromonas mediterranea (strain DSM 17117 / CIP 110805 / LMG 28347 / Deep ecotype)</name>
    <dbReference type="NCBI Taxonomy" id="1774373"/>
    <lineage>
        <taxon>Bacteria</taxon>
        <taxon>Pseudomonadati</taxon>
        <taxon>Pseudomonadota</taxon>
        <taxon>Gammaproteobacteria</taxon>
        <taxon>Alteromonadales</taxon>
        <taxon>Alteromonadaceae</taxon>
        <taxon>Alteromonas/Salinimonas group</taxon>
        <taxon>Alteromonas</taxon>
    </lineage>
</organism>
<evidence type="ECO:0000313" key="2">
    <source>
        <dbReference type="Proteomes" id="UP000001870"/>
    </source>
</evidence>
<dbReference type="Proteomes" id="UP000001870">
    <property type="component" value="Chromosome"/>
</dbReference>
<dbReference type="AlphaFoldDB" id="F2GCE5"/>
<gene>
    <name evidence="1" type="ordered locus">MADE_1014835</name>
</gene>
<proteinExistence type="predicted"/>